<dbReference type="Pfam" id="PF11976">
    <property type="entry name" value="Rad60-SLD"/>
    <property type="match status" value="1"/>
</dbReference>
<feature type="domain" description="Rad60/SUMO-like" evidence="2">
    <location>
        <begin position="345"/>
        <end position="416"/>
    </location>
</feature>
<dbReference type="EMBL" id="JAHMUF010000001">
    <property type="protein sequence ID" value="KAG7196209.1"/>
    <property type="molecule type" value="Genomic_DNA"/>
</dbReference>
<dbReference type="GeneID" id="66113596"/>
<evidence type="ECO:0000256" key="1">
    <source>
        <dbReference type="SAM" id="MobiDB-lite"/>
    </source>
</evidence>
<dbReference type="InterPro" id="IPR022617">
    <property type="entry name" value="Rad60/SUMO-like_dom"/>
</dbReference>
<dbReference type="OrthoDB" id="3365399at2759"/>
<reference evidence="3" key="1">
    <citation type="submission" date="2021-03" db="EMBL/GenBank/DDBJ databases">
        <authorList>
            <person name="Palmer J.M."/>
        </authorList>
    </citation>
    <scope>NUCLEOTIDE SEQUENCE</scope>
    <source>
        <strain evidence="3">ARV_011</strain>
    </source>
</reference>
<proteinExistence type="predicted"/>
<dbReference type="Gene3D" id="3.10.20.90">
    <property type="entry name" value="Phosphatidylinositol 3-kinase Catalytic Subunit, Chain A, domain 1"/>
    <property type="match status" value="1"/>
</dbReference>
<feature type="compositionally biased region" description="Polar residues" evidence="1">
    <location>
        <begin position="62"/>
        <end position="79"/>
    </location>
</feature>
<sequence length="416" mass="47172">MNGAEEGGLKASKSSPKRQKKKISLQDDFFAHSDEPKLKRKKYKSKHIQEAFNKIKSDDGVLTSNLNMSSSQVSNSVPATTHEDGDDNGGLEDIKAGSCEYDNNNGIAVHNSDDDDDDDVLLEVSSEESDIEQFLRSTSMEIGDKDGYDFSYKKEKKRKYVIHVKSKLAIPQGAPPGSPTEAKFLVNGTKLFDRILELIILHFNSMYQMADSNERLRAEQAVLVWVNGRMEVKPFFKPSTLRIPLPSDVVDYEDPLKFPTTEFQCLLIPTTHTKDFLEVYPEFNNGLLYRVRDDEDELYIGAGNQQNNTRGKDVDEDDDDIEILEVVEGILPESIPQDTPQVFVIGLKGADNKRIECQVSKSTSFKSILDHYIKVKQLQNIDYSKVKMIFDDEQIHLDTLVEETELEEDFEVQIVL</sequence>
<protein>
    <recommendedName>
        <fullName evidence="2">Rad60/SUMO-like domain-containing protein</fullName>
    </recommendedName>
</protein>
<evidence type="ECO:0000259" key="2">
    <source>
        <dbReference type="Pfam" id="PF11976"/>
    </source>
</evidence>
<comment type="caution">
    <text evidence="3">The sequence shown here is derived from an EMBL/GenBank/DDBJ whole genome shotgun (WGS) entry which is preliminary data.</text>
</comment>
<gene>
    <name evidence="3" type="ORF">KQ657_000222</name>
</gene>
<dbReference type="AlphaFoldDB" id="A0A9P7VE83"/>
<dbReference type="SUPFAM" id="SSF54236">
    <property type="entry name" value="Ubiquitin-like"/>
    <property type="match status" value="1"/>
</dbReference>
<evidence type="ECO:0000313" key="4">
    <source>
        <dbReference type="Proteomes" id="UP000790833"/>
    </source>
</evidence>
<feature type="region of interest" description="Disordered" evidence="1">
    <location>
        <begin position="1"/>
        <end position="45"/>
    </location>
</feature>
<organism evidence="3 4">
    <name type="scientific">Scheffersomyces spartinae</name>
    <dbReference type="NCBI Taxonomy" id="45513"/>
    <lineage>
        <taxon>Eukaryota</taxon>
        <taxon>Fungi</taxon>
        <taxon>Dikarya</taxon>
        <taxon>Ascomycota</taxon>
        <taxon>Saccharomycotina</taxon>
        <taxon>Pichiomycetes</taxon>
        <taxon>Debaryomycetaceae</taxon>
        <taxon>Scheffersomyces</taxon>
    </lineage>
</organism>
<dbReference type="RefSeq" id="XP_043051754.1">
    <property type="nucleotide sequence ID" value="XM_043191077.1"/>
</dbReference>
<dbReference type="InterPro" id="IPR029071">
    <property type="entry name" value="Ubiquitin-like_domsf"/>
</dbReference>
<accession>A0A9P7VE83</accession>
<feature type="region of interest" description="Disordered" evidence="1">
    <location>
        <begin position="59"/>
        <end position="96"/>
    </location>
</feature>
<dbReference type="Proteomes" id="UP000790833">
    <property type="component" value="Unassembled WGS sequence"/>
</dbReference>
<evidence type="ECO:0000313" key="3">
    <source>
        <dbReference type="EMBL" id="KAG7196209.1"/>
    </source>
</evidence>
<name>A0A9P7VE83_9ASCO</name>
<keyword evidence="4" id="KW-1185">Reference proteome</keyword>